<dbReference type="AlphaFoldDB" id="A0A836C8P0"/>
<dbReference type="Pfam" id="PF04652">
    <property type="entry name" value="Vta1"/>
    <property type="match status" value="1"/>
</dbReference>
<feature type="region of interest" description="Disordered" evidence="3">
    <location>
        <begin position="153"/>
        <end position="186"/>
    </location>
</feature>
<dbReference type="Proteomes" id="UP000664859">
    <property type="component" value="Unassembled WGS sequence"/>
</dbReference>
<evidence type="ECO:0000256" key="1">
    <source>
        <dbReference type="ARBA" id="ARBA00004308"/>
    </source>
</evidence>
<evidence type="ECO:0000256" key="2">
    <source>
        <dbReference type="ARBA" id="ARBA00023136"/>
    </source>
</evidence>
<dbReference type="EMBL" id="JAFCMP010000528">
    <property type="protein sequence ID" value="KAG5177175.1"/>
    <property type="molecule type" value="Genomic_DNA"/>
</dbReference>
<sequence>MNIPPKCKPMVPFVRRAEELDRDDSGLETKVVAYYCRLHAAEVGLGLPDKGPEEEQCIMALVMRLEDDKKVLPQEALDNAQQTCRQFALDVFQRADDEDRAGLADNSTAKAFHAAGVFFDILAQFRKVPLDEECLVKKKYAKAKAMDILKALRSGRTPTPGPVGQAADQGSTGSAPPNLLGGSEASAPPAFAAAGAALADSVNYNIADQSSTGSAPPSLMGSSEASAPPGFAAAGGAALADSAPAAPPQTSFYGETVDTGSGAMSSYPASASISAEQNEGKQQQPSPYVDMAAAQPSPQPQRHVAPTAPSPAYSASGSTNAGSRSGGSAAAVKANAIADATEYAKFAIAALEHKDMNLARQRLQAALDCLR</sequence>
<dbReference type="PANTHER" id="PTHR46009">
    <property type="entry name" value="VACUOLAR PROTEIN SORTING-ASSOCIATED PROTEIN VTA1 HOMOLOG"/>
    <property type="match status" value="1"/>
</dbReference>
<feature type="domain" description="Vta1/callose synthase N-terminal" evidence="4">
    <location>
        <begin position="10"/>
        <end position="153"/>
    </location>
</feature>
<dbReference type="InterPro" id="IPR039431">
    <property type="entry name" value="Vta1/CALS_N"/>
</dbReference>
<dbReference type="InterPro" id="IPR044538">
    <property type="entry name" value="Vta1-like"/>
</dbReference>
<gene>
    <name evidence="5" type="ORF">JKP88DRAFT_350793</name>
</gene>
<dbReference type="GO" id="GO:0005771">
    <property type="term" value="C:multivesicular body"/>
    <property type="evidence" value="ECO:0007669"/>
    <property type="project" value="TreeGrafter"/>
</dbReference>
<organism evidence="5 6">
    <name type="scientific">Tribonema minus</name>
    <dbReference type="NCBI Taxonomy" id="303371"/>
    <lineage>
        <taxon>Eukaryota</taxon>
        <taxon>Sar</taxon>
        <taxon>Stramenopiles</taxon>
        <taxon>Ochrophyta</taxon>
        <taxon>PX clade</taxon>
        <taxon>Xanthophyceae</taxon>
        <taxon>Tribonematales</taxon>
        <taxon>Tribonemataceae</taxon>
        <taxon>Tribonema</taxon>
    </lineage>
</organism>
<evidence type="ECO:0000259" key="4">
    <source>
        <dbReference type="Pfam" id="PF04652"/>
    </source>
</evidence>
<reference evidence="5" key="1">
    <citation type="submission" date="2021-02" db="EMBL/GenBank/DDBJ databases">
        <title>First Annotated Genome of the Yellow-green Alga Tribonema minus.</title>
        <authorList>
            <person name="Mahan K.M."/>
        </authorList>
    </citation>
    <scope>NUCLEOTIDE SEQUENCE</scope>
    <source>
        <strain evidence="5">UTEX B ZZ1240</strain>
    </source>
</reference>
<accession>A0A836C8P0</accession>
<evidence type="ECO:0000256" key="3">
    <source>
        <dbReference type="SAM" id="MobiDB-lite"/>
    </source>
</evidence>
<keyword evidence="6" id="KW-1185">Reference proteome</keyword>
<dbReference type="GO" id="GO:0032511">
    <property type="term" value="P:late endosome to vacuole transport via multivesicular body sorting pathway"/>
    <property type="evidence" value="ECO:0007669"/>
    <property type="project" value="InterPro"/>
</dbReference>
<name>A0A836C8P0_9STRA</name>
<dbReference type="Gene3D" id="1.25.40.270">
    <property type="entry name" value="Vacuolar protein sorting-associated protein vta1"/>
    <property type="match status" value="1"/>
</dbReference>
<dbReference type="PANTHER" id="PTHR46009:SF1">
    <property type="entry name" value="VACUOLAR PROTEIN SORTING-ASSOCIATED PROTEIN VTA1 HOMOLOG"/>
    <property type="match status" value="1"/>
</dbReference>
<evidence type="ECO:0000313" key="6">
    <source>
        <dbReference type="Proteomes" id="UP000664859"/>
    </source>
</evidence>
<feature type="compositionally biased region" description="Polar residues" evidence="3">
    <location>
        <begin position="249"/>
        <end position="286"/>
    </location>
</feature>
<feature type="region of interest" description="Disordered" evidence="3">
    <location>
        <begin position="241"/>
        <end position="327"/>
    </location>
</feature>
<dbReference type="Gene3D" id="1.20.5.420">
    <property type="entry name" value="Immunoglobulin FC, subunit C"/>
    <property type="match status" value="1"/>
</dbReference>
<dbReference type="OrthoDB" id="391137at2759"/>
<proteinExistence type="predicted"/>
<feature type="compositionally biased region" description="Low complexity" evidence="3">
    <location>
        <begin position="305"/>
        <end position="327"/>
    </location>
</feature>
<keyword evidence="2" id="KW-0472">Membrane</keyword>
<evidence type="ECO:0000313" key="5">
    <source>
        <dbReference type="EMBL" id="KAG5177175.1"/>
    </source>
</evidence>
<protein>
    <submittedName>
        <fullName evidence="5">Vta1 like-domain-containing protein</fullName>
    </submittedName>
</protein>
<comment type="caution">
    <text evidence="5">The sequence shown here is derived from an EMBL/GenBank/DDBJ whole genome shotgun (WGS) entry which is preliminary data.</text>
</comment>
<dbReference type="InterPro" id="IPR023175">
    <property type="entry name" value="Vta1/CALS_N_sf"/>
</dbReference>
<comment type="subcellular location">
    <subcellularLocation>
        <location evidence="1">Endomembrane system</location>
    </subcellularLocation>
</comment>